<evidence type="ECO:0000313" key="2">
    <source>
        <dbReference type="EMBL" id="KAL2073531.1"/>
    </source>
</evidence>
<comment type="caution">
    <text evidence="2">The sequence shown here is derived from an EMBL/GenBank/DDBJ whole genome shotgun (WGS) entry which is preliminary data.</text>
</comment>
<evidence type="ECO:0000256" key="1">
    <source>
        <dbReference type="SAM" id="MobiDB-lite"/>
    </source>
</evidence>
<reference evidence="2 3" key="1">
    <citation type="journal article" date="2024" name="Commun. Biol.">
        <title>Comparative genomic analysis of thermophilic fungi reveals convergent evolutionary adaptations and gene losses.</title>
        <authorList>
            <person name="Steindorff A.S."/>
            <person name="Aguilar-Pontes M.V."/>
            <person name="Robinson A.J."/>
            <person name="Andreopoulos B."/>
            <person name="LaButti K."/>
            <person name="Kuo A."/>
            <person name="Mondo S."/>
            <person name="Riley R."/>
            <person name="Otillar R."/>
            <person name="Haridas S."/>
            <person name="Lipzen A."/>
            <person name="Grimwood J."/>
            <person name="Schmutz J."/>
            <person name="Clum A."/>
            <person name="Reid I.D."/>
            <person name="Moisan M.C."/>
            <person name="Butler G."/>
            <person name="Nguyen T.T.M."/>
            <person name="Dewar K."/>
            <person name="Conant G."/>
            <person name="Drula E."/>
            <person name="Henrissat B."/>
            <person name="Hansel C."/>
            <person name="Singer S."/>
            <person name="Hutchinson M.I."/>
            <person name="de Vries R.P."/>
            <person name="Natvig D.O."/>
            <person name="Powell A.J."/>
            <person name="Tsang A."/>
            <person name="Grigoriev I.V."/>
        </authorList>
    </citation>
    <scope>NUCLEOTIDE SEQUENCE [LARGE SCALE GENOMIC DNA]</scope>
    <source>
        <strain evidence="2 3">CBS 494.80</strain>
    </source>
</reference>
<gene>
    <name evidence="2" type="ORF">VTL71DRAFT_10857</name>
</gene>
<accession>A0ABR4CWH9</accession>
<name>A0ABR4CWH9_9HELO</name>
<evidence type="ECO:0000313" key="3">
    <source>
        <dbReference type="Proteomes" id="UP001595075"/>
    </source>
</evidence>
<sequence length="101" mass="11057">MAKVLKGLGRLGHAAEQDPDLSESEPLVFGSSVKDWWHLGDITTYRGCLVLSNKVHDGVRNLGNRAPQVYDIDTNLDGANSRTHSPRFQELPRCTAPGNTS</sequence>
<keyword evidence="3" id="KW-1185">Reference proteome</keyword>
<dbReference type="Proteomes" id="UP001595075">
    <property type="component" value="Unassembled WGS sequence"/>
</dbReference>
<organism evidence="2 3">
    <name type="scientific">Oculimacula yallundae</name>
    <dbReference type="NCBI Taxonomy" id="86028"/>
    <lineage>
        <taxon>Eukaryota</taxon>
        <taxon>Fungi</taxon>
        <taxon>Dikarya</taxon>
        <taxon>Ascomycota</taxon>
        <taxon>Pezizomycotina</taxon>
        <taxon>Leotiomycetes</taxon>
        <taxon>Helotiales</taxon>
        <taxon>Ploettnerulaceae</taxon>
        <taxon>Oculimacula</taxon>
    </lineage>
</organism>
<feature type="region of interest" description="Disordered" evidence="1">
    <location>
        <begin position="76"/>
        <end position="101"/>
    </location>
</feature>
<protein>
    <submittedName>
        <fullName evidence="2">Uncharacterized protein</fullName>
    </submittedName>
</protein>
<proteinExistence type="predicted"/>
<feature type="region of interest" description="Disordered" evidence="1">
    <location>
        <begin position="1"/>
        <end position="25"/>
    </location>
</feature>
<dbReference type="EMBL" id="JAZHXI010000003">
    <property type="protein sequence ID" value="KAL2073531.1"/>
    <property type="molecule type" value="Genomic_DNA"/>
</dbReference>